<dbReference type="InterPro" id="IPR004437">
    <property type="entry name" value="ParB/RepB/Spo0J"/>
</dbReference>
<evidence type="ECO:0000256" key="2">
    <source>
        <dbReference type="ARBA" id="ARBA00022829"/>
    </source>
</evidence>
<dbReference type="AlphaFoldDB" id="A0AB73T8H0"/>
<evidence type="ECO:0000313" key="4">
    <source>
        <dbReference type="EMBL" id="PWJ78112.1"/>
    </source>
</evidence>
<comment type="caution">
    <text evidence="4">The sequence shown here is derived from an EMBL/GenBank/DDBJ whole genome shotgun (WGS) entry which is preliminary data.</text>
</comment>
<dbReference type="CDD" id="cd16407">
    <property type="entry name" value="ParB_N_like"/>
    <property type="match status" value="1"/>
</dbReference>
<comment type="similarity">
    <text evidence="1">Belongs to the ParB family.</text>
</comment>
<protein>
    <submittedName>
        <fullName evidence="4">ParB family chromosome partitioning protein</fullName>
    </submittedName>
</protein>
<dbReference type="Proteomes" id="UP000245412">
    <property type="component" value="Unassembled WGS sequence"/>
</dbReference>
<organism evidence="4 5">
    <name type="scientific">Murimonas intestini</name>
    <dbReference type="NCBI Taxonomy" id="1337051"/>
    <lineage>
        <taxon>Bacteria</taxon>
        <taxon>Bacillati</taxon>
        <taxon>Bacillota</taxon>
        <taxon>Clostridia</taxon>
        <taxon>Lachnospirales</taxon>
        <taxon>Lachnospiraceae</taxon>
        <taxon>Murimonas</taxon>
    </lineage>
</organism>
<dbReference type="SMART" id="SM00470">
    <property type="entry name" value="ParB"/>
    <property type="match status" value="1"/>
</dbReference>
<dbReference type="GO" id="GO:0007059">
    <property type="term" value="P:chromosome segregation"/>
    <property type="evidence" value="ECO:0007669"/>
    <property type="project" value="UniProtKB-KW"/>
</dbReference>
<dbReference type="Pfam" id="PF02195">
    <property type="entry name" value="ParB_N"/>
    <property type="match status" value="1"/>
</dbReference>
<dbReference type="PANTHER" id="PTHR33375">
    <property type="entry name" value="CHROMOSOME-PARTITIONING PROTEIN PARB-RELATED"/>
    <property type="match status" value="1"/>
</dbReference>
<feature type="domain" description="ParB-like N-terminal" evidence="3">
    <location>
        <begin position="32"/>
        <end position="122"/>
    </location>
</feature>
<dbReference type="Pfam" id="PF17762">
    <property type="entry name" value="HTH_ParB"/>
    <property type="match status" value="1"/>
</dbReference>
<reference evidence="4 5" key="1">
    <citation type="submission" date="2018-05" db="EMBL/GenBank/DDBJ databases">
        <authorList>
            <person name="Goeker M."/>
            <person name="Huntemann M."/>
            <person name="Clum A."/>
            <person name="Pillay M."/>
            <person name="Palaniappan K."/>
            <person name="Varghese N."/>
            <person name="Mikhailova N."/>
            <person name="Stamatis D."/>
            <person name="Reddy T."/>
            <person name="Daum C."/>
            <person name="Shapiro N."/>
            <person name="Ivanova N."/>
            <person name="Kyrpides N."/>
            <person name="Woyke T."/>
        </authorList>
    </citation>
    <scope>NUCLEOTIDE SEQUENCE [LARGE SCALE GENOMIC DNA]</scope>
    <source>
        <strain evidence="4 5">DSM 26524</strain>
    </source>
</reference>
<dbReference type="InterPro" id="IPR003115">
    <property type="entry name" value="ParB_N"/>
</dbReference>
<dbReference type="GO" id="GO:0003677">
    <property type="term" value="F:DNA binding"/>
    <property type="evidence" value="ECO:0007669"/>
    <property type="project" value="InterPro"/>
</dbReference>
<sequence length="311" mass="35674">MKSSAKKIELASVDDLFSTEEGRQDAKLEKIQEIPLSELHPFKNHPFKVKDDEAMMETADSIKQYGVLVPAIARPDPEGGYELVAGHRRHRASELAEKETMPVIVRDLDDDAATIIMVDSNLQRESLLPSERAFAYKMKLDAMKHQGERVDLTCSQVGNKLEGKKSSEILAEQVGQSKNQIFRYIRLTELIPELMDMVDEKKIALNPAYELSFLKKEEQVDLLDAMDSEQATPSLSQAQRLKKFSQEGHLSIDVMRAIMGEEKKSDLDRVTFTSDTLRKYFPKSYTPARMQETIIKLLEQWQKKRQRDQER</sequence>
<dbReference type="SUPFAM" id="SSF109709">
    <property type="entry name" value="KorB DNA-binding domain-like"/>
    <property type="match status" value="1"/>
</dbReference>
<keyword evidence="5" id="KW-1185">Reference proteome</keyword>
<dbReference type="InterPro" id="IPR041468">
    <property type="entry name" value="HTH_ParB/Spo0J"/>
</dbReference>
<dbReference type="Gene3D" id="1.10.10.2830">
    <property type="match status" value="1"/>
</dbReference>
<dbReference type="EMBL" id="QGGY01000002">
    <property type="protein sequence ID" value="PWJ78112.1"/>
    <property type="molecule type" value="Genomic_DNA"/>
</dbReference>
<evidence type="ECO:0000259" key="3">
    <source>
        <dbReference type="SMART" id="SM00470"/>
    </source>
</evidence>
<evidence type="ECO:0000256" key="1">
    <source>
        <dbReference type="ARBA" id="ARBA00006295"/>
    </source>
</evidence>
<dbReference type="PANTHER" id="PTHR33375:SF1">
    <property type="entry name" value="CHROMOSOME-PARTITIONING PROTEIN PARB-RELATED"/>
    <property type="match status" value="1"/>
</dbReference>
<proteinExistence type="inferred from homology"/>
<dbReference type="InterPro" id="IPR050336">
    <property type="entry name" value="Chromosome_partition/occlusion"/>
</dbReference>
<name>A0AB73T8H0_9FIRM</name>
<gene>
    <name evidence="4" type="ORF">C7383_102248</name>
</gene>
<dbReference type="SUPFAM" id="SSF110849">
    <property type="entry name" value="ParB/Sulfiredoxin"/>
    <property type="match status" value="1"/>
</dbReference>
<dbReference type="InterPro" id="IPR036086">
    <property type="entry name" value="ParB/Sulfiredoxin_sf"/>
</dbReference>
<keyword evidence="2" id="KW-0159">Chromosome partition</keyword>
<dbReference type="Gene3D" id="3.90.1530.30">
    <property type="match status" value="1"/>
</dbReference>
<dbReference type="NCBIfam" id="TIGR00180">
    <property type="entry name" value="parB_part"/>
    <property type="match status" value="1"/>
</dbReference>
<evidence type="ECO:0000313" key="5">
    <source>
        <dbReference type="Proteomes" id="UP000245412"/>
    </source>
</evidence>
<dbReference type="GO" id="GO:0005694">
    <property type="term" value="C:chromosome"/>
    <property type="evidence" value="ECO:0007669"/>
    <property type="project" value="TreeGrafter"/>
</dbReference>
<accession>A0AB73T8H0</accession>
<dbReference type="RefSeq" id="WP_109625047.1">
    <property type="nucleotide sequence ID" value="NZ_JANKBI010000005.1"/>
</dbReference>